<dbReference type="Pfam" id="PF12228">
    <property type="entry name" value="DUF3604"/>
    <property type="match status" value="1"/>
</dbReference>
<dbReference type="Proteomes" id="UP001196509">
    <property type="component" value="Unassembled WGS sequence"/>
</dbReference>
<keyword evidence="2" id="KW-1185">Reference proteome</keyword>
<organism evidence="1 2">
    <name type="scientific">Flavimaribacter sediminis</name>
    <dbReference type="NCBI Taxonomy" id="2865987"/>
    <lineage>
        <taxon>Bacteria</taxon>
        <taxon>Pseudomonadati</taxon>
        <taxon>Pseudomonadota</taxon>
        <taxon>Alphaproteobacteria</taxon>
        <taxon>Hyphomicrobiales</taxon>
        <taxon>Rhizobiaceae</taxon>
        <taxon>Flavimaribacter</taxon>
    </lineage>
</organism>
<protein>
    <submittedName>
        <fullName evidence="1">DUF3604 domain-containing protein</fullName>
    </submittedName>
</protein>
<evidence type="ECO:0000313" key="1">
    <source>
        <dbReference type="EMBL" id="MBW8637269.1"/>
    </source>
</evidence>
<name>A0AAE3D034_9HYPH</name>
<dbReference type="EMBL" id="JAICBX010000002">
    <property type="protein sequence ID" value="MBW8637269.1"/>
    <property type="molecule type" value="Genomic_DNA"/>
</dbReference>
<evidence type="ECO:0000313" key="2">
    <source>
        <dbReference type="Proteomes" id="UP001196509"/>
    </source>
</evidence>
<dbReference type="RefSeq" id="WP_220227990.1">
    <property type="nucleotide sequence ID" value="NZ_JAICBX010000002.1"/>
</dbReference>
<dbReference type="InterPro" id="IPR022028">
    <property type="entry name" value="DUF3604"/>
</dbReference>
<dbReference type="AlphaFoldDB" id="A0AAE3D034"/>
<reference evidence="1" key="1">
    <citation type="submission" date="2021-08" db="EMBL/GenBank/DDBJ databases">
        <title>Hoeflea bacterium WL0058 sp. nov., isolated from the sediment.</title>
        <authorList>
            <person name="Wang L."/>
            <person name="Zhang D."/>
        </authorList>
    </citation>
    <scope>NUCLEOTIDE SEQUENCE</scope>
    <source>
        <strain evidence="1">WL0058</strain>
    </source>
</reference>
<sequence length="776" mass="84941">MTKNAIEDQEDGRPWATVNSGVIRTPIAPSVLGHAEISPSGNFEAGSFASFTLVYTAGVYGVDDSGSLRVCFRFASDQGNPQFDDPTGSNYCTVEASNGAILQLRWDPKGNVRPWDRTLWIKVVKGFLEEGETITIRFGVMDHGGPGMRLQTFCEDTFEFRVLVDPIATFNFQTLPVQPAIAIVPGAPERYVAVLPTLRRPGEPFTLKVKGEDKWGNPSNRCNTRLRLEAEGVIEGLPETLDLAEGDFAFTVPGLSASEPGKVSVTLKDEAGTVVARTNPLLIEDRPLIHYWADLHGQSEETIGTGSASAYFEFARDRAFVDACGHQGNDFQISDAFWDELNRITAEFDAPGEFVALPGYEWSGNTALGGDRNVFFPDEGRTIRRSSHALIEDSETADTDCTTARELFEAFADNNESDVVCYAHCGGRYADIGFAHDSRFEKSVEVHSSWGTFEWLLHDALKLGYRVGVVANSDGHKGRPGASYPGAGKFGAIGGLTCFNLPELTRSALLDCMRKRRHFGTTGGDAGRMVIDLTAAFDAPGNLYHDDPALGPAKSHSATEAMMGDIVHLPEGQMQISASVETSSPIIRVDIFNGLELVETVRPYSKADLGKRIRLHWEGAEYRGRFREVIWDGSASIDGNSVVESKPVNFLNRDKTLDLVSETEIAWKALTTGNFGGADLLLADSEAGTLSVKTPLISFEIPLAEIGLEDTVFDASANLPRFIKLYRLPDHNPHCSLSFTRSIALKPEGDNPVYVRVEQEDGTRAWTSPIYVFRKN</sequence>
<gene>
    <name evidence="1" type="ORF">K1W69_08720</name>
</gene>
<comment type="caution">
    <text evidence="1">The sequence shown here is derived from an EMBL/GenBank/DDBJ whole genome shotgun (WGS) entry which is preliminary data.</text>
</comment>
<accession>A0AAE3D034</accession>
<dbReference type="Gene3D" id="3.20.20.140">
    <property type="entry name" value="Metal-dependent hydrolases"/>
    <property type="match status" value="1"/>
</dbReference>
<proteinExistence type="predicted"/>